<evidence type="ECO:0000256" key="1">
    <source>
        <dbReference type="SAM" id="MobiDB-lite"/>
    </source>
</evidence>
<dbReference type="SUPFAM" id="SSF46785">
    <property type="entry name" value="Winged helix' DNA-binding domain"/>
    <property type="match status" value="1"/>
</dbReference>
<dbReference type="InterPro" id="IPR052509">
    <property type="entry name" value="Metal_resp_DNA-bind_regulator"/>
</dbReference>
<evidence type="ECO:0000259" key="2">
    <source>
        <dbReference type="Pfam" id="PF03551"/>
    </source>
</evidence>
<dbReference type="Pfam" id="PF03551">
    <property type="entry name" value="PadR"/>
    <property type="match status" value="1"/>
</dbReference>
<feature type="region of interest" description="Disordered" evidence="1">
    <location>
        <begin position="107"/>
        <end position="128"/>
    </location>
</feature>
<dbReference type="EMBL" id="CP108085">
    <property type="protein sequence ID" value="WUP77177.1"/>
    <property type="molecule type" value="Genomic_DNA"/>
</dbReference>
<feature type="domain" description="Transcription regulator PadR N-terminal" evidence="2">
    <location>
        <begin position="13"/>
        <end position="87"/>
    </location>
</feature>
<dbReference type="PANTHER" id="PTHR33169">
    <property type="entry name" value="PADR-FAMILY TRANSCRIPTIONAL REGULATOR"/>
    <property type="match status" value="1"/>
</dbReference>
<dbReference type="RefSeq" id="WP_260617330.1">
    <property type="nucleotide sequence ID" value="NZ_CP108085.1"/>
</dbReference>
<evidence type="ECO:0000313" key="3">
    <source>
        <dbReference type="EMBL" id="WUP77177.1"/>
    </source>
</evidence>
<accession>A0ABZ1SZY3</accession>
<dbReference type="Gene3D" id="1.10.10.10">
    <property type="entry name" value="Winged helix-like DNA-binding domain superfamily/Winged helix DNA-binding domain"/>
    <property type="match status" value="1"/>
</dbReference>
<organism evidence="3 4">
    <name type="scientific">Microbispora hainanensis</name>
    <dbReference type="NCBI Taxonomy" id="568844"/>
    <lineage>
        <taxon>Bacteria</taxon>
        <taxon>Bacillati</taxon>
        <taxon>Actinomycetota</taxon>
        <taxon>Actinomycetes</taxon>
        <taxon>Streptosporangiales</taxon>
        <taxon>Streptosporangiaceae</taxon>
        <taxon>Microbispora</taxon>
    </lineage>
</organism>
<sequence>MTSRAMTEPAFLVLTALVDEPRHGYGIAQEVERLSGGHVHLKIGTLYGVLDRLAADGWVEADREEVRQGRLRRYYRLTDEGARALEEEAVRLADNARRAVERLRLRQGLKQGPRQGFSKGLSEAGGPA</sequence>
<gene>
    <name evidence="3" type="ORF">OG913_09265</name>
</gene>
<name>A0ABZ1SZY3_9ACTN</name>
<dbReference type="PANTHER" id="PTHR33169:SF13">
    <property type="entry name" value="PADR-FAMILY TRANSCRIPTIONAL REGULATOR"/>
    <property type="match status" value="1"/>
</dbReference>
<protein>
    <submittedName>
        <fullName evidence="3">PadR family transcriptional regulator</fullName>
    </submittedName>
</protein>
<evidence type="ECO:0000313" key="4">
    <source>
        <dbReference type="Proteomes" id="UP001432011"/>
    </source>
</evidence>
<dbReference type="InterPro" id="IPR036390">
    <property type="entry name" value="WH_DNA-bd_sf"/>
</dbReference>
<dbReference type="InterPro" id="IPR036388">
    <property type="entry name" value="WH-like_DNA-bd_sf"/>
</dbReference>
<reference evidence="3" key="1">
    <citation type="submission" date="2022-10" db="EMBL/GenBank/DDBJ databases">
        <title>The complete genomes of actinobacterial strains from the NBC collection.</title>
        <authorList>
            <person name="Joergensen T.S."/>
            <person name="Alvarez Arevalo M."/>
            <person name="Sterndorff E.B."/>
            <person name="Faurdal D."/>
            <person name="Vuksanovic O."/>
            <person name="Mourched A.-S."/>
            <person name="Charusanti P."/>
            <person name="Shaw S."/>
            <person name="Blin K."/>
            <person name="Weber T."/>
        </authorList>
    </citation>
    <scope>NUCLEOTIDE SEQUENCE</scope>
    <source>
        <strain evidence="3">NBC_00254</strain>
    </source>
</reference>
<keyword evidence="4" id="KW-1185">Reference proteome</keyword>
<dbReference type="Proteomes" id="UP001432011">
    <property type="component" value="Chromosome"/>
</dbReference>
<proteinExistence type="predicted"/>
<dbReference type="InterPro" id="IPR005149">
    <property type="entry name" value="Tscrpt_reg_PadR_N"/>
</dbReference>